<comment type="caution">
    <text evidence="1">The sequence shown here is derived from an EMBL/GenBank/DDBJ whole genome shotgun (WGS) entry which is preliminary data.</text>
</comment>
<gene>
    <name evidence="1" type="ORF">S01H1_05732</name>
</gene>
<dbReference type="EMBL" id="BARS01002980">
    <property type="protein sequence ID" value="GAF75756.1"/>
    <property type="molecule type" value="Genomic_DNA"/>
</dbReference>
<organism evidence="1">
    <name type="scientific">marine sediment metagenome</name>
    <dbReference type="NCBI Taxonomy" id="412755"/>
    <lineage>
        <taxon>unclassified sequences</taxon>
        <taxon>metagenomes</taxon>
        <taxon>ecological metagenomes</taxon>
    </lineage>
</organism>
<reference evidence="1" key="1">
    <citation type="journal article" date="2014" name="Front. Microbiol.">
        <title>High frequency of phylogenetically diverse reductive dehalogenase-homologous genes in deep subseafloor sedimentary metagenomes.</title>
        <authorList>
            <person name="Kawai M."/>
            <person name="Futagami T."/>
            <person name="Toyoda A."/>
            <person name="Takaki Y."/>
            <person name="Nishi S."/>
            <person name="Hori S."/>
            <person name="Arai W."/>
            <person name="Tsubouchi T."/>
            <person name="Morono Y."/>
            <person name="Uchiyama I."/>
            <person name="Ito T."/>
            <person name="Fujiyama A."/>
            <person name="Inagaki F."/>
            <person name="Takami H."/>
        </authorList>
    </citation>
    <scope>NUCLEOTIDE SEQUENCE</scope>
    <source>
        <strain evidence="1">Expedition CK06-06</strain>
    </source>
</reference>
<evidence type="ECO:0000313" key="1">
    <source>
        <dbReference type="EMBL" id="GAF75756.1"/>
    </source>
</evidence>
<sequence length="203" mass="23095">MLSFIQPTDYSVLITDEQLAQITTEQSDIDTCILQSEEEIKEYLRHRFDVDFDMRVVTTPADPATVTALKDARLYDGTAKLYYLCIADATAQPLTNTAFFTQIDDRNQKLVQITIDVFLYHLHTRLNPRNIPTHRKIRYDGDGDIQKSMNAIKWLTMVQKGTIAPNLTVILDDDGEQLDSGQSIIYGNSKINIRGANRNFTGF</sequence>
<dbReference type="AlphaFoldDB" id="X0SKT5"/>
<name>X0SKT5_9ZZZZ</name>
<proteinExistence type="predicted"/>
<protein>
    <submittedName>
        <fullName evidence="1">Uncharacterized protein</fullName>
    </submittedName>
</protein>
<accession>X0SKT5</accession>